<dbReference type="InterPro" id="IPR024361">
    <property type="entry name" value="BACON"/>
</dbReference>
<dbReference type="Pfam" id="PF09471">
    <property type="entry name" value="Peptidase_M64"/>
    <property type="match status" value="1"/>
</dbReference>
<feature type="non-terminal residue" evidence="2">
    <location>
        <position position="356"/>
    </location>
</feature>
<dbReference type="InterPro" id="IPR019026">
    <property type="entry name" value="Peptidase_M64_IgA"/>
</dbReference>
<evidence type="ECO:0000313" key="2">
    <source>
        <dbReference type="EMBL" id="KAA6331637.1"/>
    </source>
</evidence>
<dbReference type="CDD" id="cd14948">
    <property type="entry name" value="BACON"/>
    <property type="match status" value="1"/>
</dbReference>
<name>A0A5J4RC38_9ZZZZ</name>
<sequence>MKSLFHCFAYVFLSLLFICFNSCNILDKEPEPLPEIIIIGADEIVMPESAGQQEIMFTTNRPWSVAATEISAVKWLTVSPTSGQEGNITLVITTRANNTYDNRSIGIIITADTVDKVISVVQKQKDALILSPNIREVTNEGGTIDLELKTNLDYEVIIPGKSKEWVSQIQSRALDTYNLQFTIAAYDKPEEREGLIVIKDRNSILADTLFVIQTGVFYESEDYSKDGNVITLQSASRGKGIDLVFMGDGFTDKDIASGKYNDYMHRAMEHFFSIEPIKSHRDYFNVYSITIVSPNNVYEYNGTETALDVKFGESTHIEGNHTKCVEYASNAPVQDINKTLVTVVINHNVWAGTTYW</sequence>
<evidence type="ECO:0000259" key="1">
    <source>
        <dbReference type="Pfam" id="PF13004"/>
    </source>
</evidence>
<dbReference type="Gene3D" id="3.40.390.10">
    <property type="entry name" value="Collagenase (Catalytic Domain)"/>
    <property type="match status" value="1"/>
</dbReference>
<comment type="caution">
    <text evidence="2">The sequence shown here is derived from an EMBL/GenBank/DDBJ whole genome shotgun (WGS) entry which is preliminary data.</text>
</comment>
<gene>
    <name evidence="2" type="ORF">EZS27_019770</name>
</gene>
<dbReference type="InterPro" id="IPR013783">
    <property type="entry name" value="Ig-like_fold"/>
</dbReference>
<dbReference type="AlphaFoldDB" id="A0A5J4RC38"/>
<dbReference type="Gene3D" id="2.60.40.10">
    <property type="entry name" value="Immunoglobulins"/>
    <property type="match status" value="2"/>
</dbReference>
<organism evidence="2">
    <name type="scientific">termite gut metagenome</name>
    <dbReference type="NCBI Taxonomy" id="433724"/>
    <lineage>
        <taxon>unclassified sequences</taxon>
        <taxon>metagenomes</taxon>
        <taxon>organismal metagenomes</taxon>
    </lineage>
</organism>
<reference evidence="2" key="1">
    <citation type="submission" date="2019-03" db="EMBL/GenBank/DDBJ databases">
        <title>Single cell metagenomics reveals metabolic interactions within the superorganism composed of flagellate Streblomastix strix and complex community of Bacteroidetes bacteria on its surface.</title>
        <authorList>
            <person name="Treitli S.C."/>
            <person name="Kolisko M."/>
            <person name="Husnik F."/>
            <person name="Keeling P."/>
            <person name="Hampl V."/>
        </authorList>
    </citation>
    <scope>NUCLEOTIDE SEQUENCE</scope>
    <source>
        <strain evidence="2">STM</strain>
    </source>
</reference>
<dbReference type="EMBL" id="SNRY01001346">
    <property type="protein sequence ID" value="KAA6331637.1"/>
    <property type="molecule type" value="Genomic_DNA"/>
</dbReference>
<dbReference type="GO" id="GO:0008237">
    <property type="term" value="F:metallopeptidase activity"/>
    <property type="evidence" value="ECO:0007669"/>
    <property type="project" value="InterPro"/>
</dbReference>
<dbReference type="Pfam" id="PF13004">
    <property type="entry name" value="BACON"/>
    <property type="match status" value="1"/>
</dbReference>
<dbReference type="InterPro" id="IPR024079">
    <property type="entry name" value="MetalloPept_cat_dom_sf"/>
</dbReference>
<accession>A0A5J4RC38</accession>
<protein>
    <recommendedName>
        <fullName evidence="1">BACON domain-containing protein</fullName>
    </recommendedName>
</protein>
<proteinExistence type="predicted"/>
<feature type="domain" description="BACON" evidence="1">
    <location>
        <begin position="69"/>
        <end position="123"/>
    </location>
</feature>